<dbReference type="AlphaFoldDB" id="A0A4Z2GQG4"/>
<keyword evidence="3" id="KW-1185">Reference proteome</keyword>
<evidence type="ECO:0000313" key="2">
    <source>
        <dbReference type="EMBL" id="TNN55480.1"/>
    </source>
</evidence>
<gene>
    <name evidence="2" type="ORF">EYF80_034302</name>
</gene>
<organism evidence="2 3">
    <name type="scientific">Liparis tanakae</name>
    <name type="common">Tanaka's snailfish</name>
    <dbReference type="NCBI Taxonomy" id="230148"/>
    <lineage>
        <taxon>Eukaryota</taxon>
        <taxon>Metazoa</taxon>
        <taxon>Chordata</taxon>
        <taxon>Craniata</taxon>
        <taxon>Vertebrata</taxon>
        <taxon>Euteleostomi</taxon>
        <taxon>Actinopterygii</taxon>
        <taxon>Neopterygii</taxon>
        <taxon>Teleostei</taxon>
        <taxon>Neoteleostei</taxon>
        <taxon>Acanthomorphata</taxon>
        <taxon>Eupercaria</taxon>
        <taxon>Perciformes</taxon>
        <taxon>Cottioidei</taxon>
        <taxon>Cottales</taxon>
        <taxon>Liparidae</taxon>
        <taxon>Liparis</taxon>
    </lineage>
</organism>
<accession>A0A4Z2GQG4</accession>
<comment type="caution">
    <text evidence="2">The sequence shown here is derived from an EMBL/GenBank/DDBJ whole genome shotgun (WGS) entry which is preliminary data.</text>
</comment>
<dbReference type="Proteomes" id="UP000314294">
    <property type="component" value="Unassembled WGS sequence"/>
</dbReference>
<protein>
    <submittedName>
        <fullName evidence="2">Uncharacterized protein</fullName>
    </submittedName>
</protein>
<proteinExistence type="predicted"/>
<feature type="compositionally biased region" description="Low complexity" evidence="1">
    <location>
        <begin position="8"/>
        <end position="19"/>
    </location>
</feature>
<sequence>MVPLDSVTAPATAPGSGPANRCSAAEKKKSTICGNIGFGQAKVKNLLVVPDAITFTRDKTQCAPQHRENVGTRQNLSSCSFAYELIGCRGLWTTDFYSFGANPFGRNHIYISLSSHDVNTLQWAGVGEELGIVNHTAGLRGSDQSSKSQQHRGAARNCQEPTVSLRCADKGGESMWKKGENDARLIAVEAHLDP</sequence>
<reference evidence="2 3" key="1">
    <citation type="submission" date="2019-03" db="EMBL/GenBank/DDBJ databases">
        <title>First draft genome of Liparis tanakae, snailfish: a comprehensive survey of snailfish specific genes.</title>
        <authorList>
            <person name="Kim W."/>
            <person name="Song I."/>
            <person name="Jeong J.-H."/>
            <person name="Kim D."/>
            <person name="Kim S."/>
            <person name="Ryu S."/>
            <person name="Song J.Y."/>
            <person name="Lee S.K."/>
        </authorList>
    </citation>
    <scope>NUCLEOTIDE SEQUENCE [LARGE SCALE GENOMIC DNA]</scope>
    <source>
        <tissue evidence="2">Muscle</tissue>
    </source>
</reference>
<name>A0A4Z2GQG4_9TELE</name>
<feature type="region of interest" description="Disordered" evidence="1">
    <location>
        <begin position="1"/>
        <end position="22"/>
    </location>
</feature>
<evidence type="ECO:0000313" key="3">
    <source>
        <dbReference type="Proteomes" id="UP000314294"/>
    </source>
</evidence>
<feature type="region of interest" description="Disordered" evidence="1">
    <location>
        <begin position="139"/>
        <end position="158"/>
    </location>
</feature>
<evidence type="ECO:0000256" key="1">
    <source>
        <dbReference type="SAM" id="MobiDB-lite"/>
    </source>
</evidence>
<dbReference type="EMBL" id="SRLO01000454">
    <property type="protein sequence ID" value="TNN55480.1"/>
    <property type="molecule type" value="Genomic_DNA"/>
</dbReference>